<keyword evidence="9" id="KW-1185">Reference proteome</keyword>
<keyword evidence="3 7" id="KW-0375">Hydrogen ion transport</keyword>
<dbReference type="Pfam" id="PF00213">
    <property type="entry name" value="OSCP"/>
    <property type="match status" value="1"/>
</dbReference>
<keyword evidence="5 7" id="KW-0472">Membrane</keyword>
<keyword evidence="6 7" id="KW-0066">ATP synthesis</keyword>
<evidence type="ECO:0000256" key="7">
    <source>
        <dbReference type="HAMAP-Rule" id="MF_01416"/>
    </source>
</evidence>
<dbReference type="PANTHER" id="PTHR11910">
    <property type="entry name" value="ATP SYNTHASE DELTA CHAIN"/>
    <property type="match status" value="1"/>
</dbReference>
<sequence length="178" mass="20116">MDTGVISVRYARALFKAACEQGLEDKIYAIMQTLAQAYLQVKDLRVTIESPMLPKEKKRKLLEVACGDNCPELVSNFLSLVLKEDREDLLQLMANDYVSLYRKHKHIIQGKVITASPVSEETEKKMKALVEARSQGTVEFNTEVDPSLIGGFILEYDTYRMDASVKNKLNAILTQLTK</sequence>
<evidence type="ECO:0000256" key="2">
    <source>
        <dbReference type="ARBA" id="ARBA00022448"/>
    </source>
</evidence>
<evidence type="ECO:0000256" key="3">
    <source>
        <dbReference type="ARBA" id="ARBA00022781"/>
    </source>
</evidence>
<dbReference type="GO" id="GO:0046933">
    <property type="term" value="F:proton-transporting ATP synthase activity, rotational mechanism"/>
    <property type="evidence" value="ECO:0007669"/>
    <property type="project" value="UniProtKB-UniRule"/>
</dbReference>
<dbReference type="GO" id="GO:0045259">
    <property type="term" value="C:proton-transporting ATP synthase complex"/>
    <property type="evidence" value="ECO:0007669"/>
    <property type="project" value="UniProtKB-KW"/>
</dbReference>
<keyword evidence="4 7" id="KW-0406">Ion transport</keyword>
<gene>
    <name evidence="7" type="primary">atpH</name>
    <name evidence="8" type="ORF">F0475_10825</name>
</gene>
<keyword evidence="7" id="KW-1003">Cell membrane</keyword>
<evidence type="ECO:0000313" key="8">
    <source>
        <dbReference type="EMBL" id="MUL28778.1"/>
    </source>
</evidence>
<dbReference type="GO" id="GO:0005886">
    <property type="term" value="C:plasma membrane"/>
    <property type="evidence" value="ECO:0007669"/>
    <property type="project" value="UniProtKB-SubCell"/>
</dbReference>
<evidence type="ECO:0000256" key="1">
    <source>
        <dbReference type="ARBA" id="ARBA00004370"/>
    </source>
</evidence>
<keyword evidence="7" id="KW-0139">CF(1)</keyword>
<dbReference type="Proteomes" id="UP000482295">
    <property type="component" value="Unassembled WGS sequence"/>
</dbReference>
<reference evidence="8 9" key="1">
    <citation type="submission" date="2019-09" db="EMBL/GenBank/DDBJ databases">
        <title>Prevotella A2879 sp. nov., isolated from an abscess of a patient.</title>
        <authorList>
            <person name="Buhl M."/>
            <person name="Oberhettinger P."/>
        </authorList>
    </citation>
    <scope>NUCLEOTIDE SEQUENCE [LARGE SCALE GENOMIC DNA]</scope>
    <source>
        <strain evidence="8 9">A2879</strain>
    </source>
</reference>
<dbReference type="SUPFAM" id="SSF47928">
    <property type="entry name" value="N-terminal domain of the delta subunit of the F1F0-ATP synthase"/>
    <property type="match status" value="1"/>
</dbReference>
<dbReference type="RefSeq" id="WP_155716621.1">
    <property type="nucleotide sequence ID" value="NZ_VVIQ01000014.1"/>
</dbReference>
<organism evidence="8 9">
    <name type="scientific">Prevotella vespertina</name>
    <dbReference type="NCBI Taxonomy" id="2608404"/>
    <lineage>
        <taxon>Bacteria</taxon>
        <taxon>Pseudomonadati</taxon>
        <taxon>Bacteroidota</taxon>
        <taxon>Bacteroidia</taxon>
        <taxon>Bacteroidales</taxon>
        <taxon>Prevotellaceae</taxon>
        <taxon>Prevotella</taxon>
    </lineage>
</organism>
<evidence type="ECO:0000313" key="9">
    <source>
        <dbReference type="Proteomes" id="UP000482295"/>
    </source>
</evidence>
<dbReference type="InterPro" id="IPR000711">
    <property type="entry name" value="ATPase_OSCP/dsu"/>
</dbReference>
<protein>
    <recommendedName>
        <fullName evidence="7">ATP synthase subunit delta</fullName>
    </recommendedName>
    <alternativeName>
        <fullName evidence="7">ATP synthase F(1) sector subunit delta</fullName>
    </alternativeName>
    <alternativeName>
        <fullName evidence="7">F-type ATPase subunit delta</fullName>
        <shortName evidence="7">F-ATPase subunit delta</shortName>
    </alternativeName>
</protein>
<dbReference type="Gene3D" id="1.10.520.20">
    <property type="entry name" value="N-terminal domain of the delta subunit of the F1F0-ATP synthase"/>
    <property type="match status" value="1"/>
</dbReference>
<dbReference type="EMBL" id="VVIQ01000014">
    <property type="protein sequence ID" value="MUL28778.1"/>
    <property type="molecule type" value="Genomic_DNA"/>
</dbReference>
<comment type="subcellular location">
    <subcellularLocation>
        <location evidence="7">Cell membrane</location>
        <topology evidence="7">Peripheral membrane protein</topology>
    </subcellularLocation>
    <subcellularLocation>
        <location evidence="1">Membrane</location>
    </subcellularLocation>
</comment>
<comment type="function">
    <text evidence="7">F(1)F(0) ATP synthase produces ATP from ADP in the presence of a proton or sodium gradient. F-type ATPases consist of two structural domains, F(1) containing the extramembraneous catalytic core and F(0) containing the membrane proton channel, linked together by a central stalk and a peripheral stalk. During catalysis, ATP synthesis in the catalytic domain of F(1) is coupled via a rotary mechanism of the central stalk subunits to proton translocation.</text>
</comment>
<dbReference type="NCBIfam" id="NF009964">
    <property type="entry name" value="PRK13429.1-3"/>
    <property type="match status" value="1"/>
</dbReference>
<dbReference type="HAMAP" id="MF_01416">
    <property type="entry name" value="ATP_synth_delta_bact"/>
    <property type="match status" value="1"/>
</dbReference>
<dbReference type="AlphaFoldDB" id="A0A7C9LQR3"/>
<dbReference type="PRINTS" id="PR00125">
    <property type="entry name" value="ATPASEDELTA"/>
</dbReference>
<evidence type="ECO:0000256" key="5">
    <source>
        <dbReference type="ARBA" id="ARBA00023136"/>
    </source>
</evidence>
<proteinExistence type="inferred from homology"/>
<name>A0A7C9LQR3_9BACT</name>
<comment type="similarity">
    <text evidence="7">Belongs to the ATPase delta chain family.</text>
</comment>
<evidence type="ECO:0000256" key="4">
    <source>
        <dbReference type="ARBA" id="ARBA00023065"/>
    </source>
</evidence>
<dbReference type="InterPro" id="IPR026015">
    <property type="entry name" value="ATP_synth_OSCP/delta_N_sf"/>
</dbReference>
<dbReference type="NCBIfam" id="TIGR01145">
    <property type="entry name" value="ATP_synt_delta"/>
    <property type="match status" value="1"/>
</dbReference>
<comment type="caution">
    <text evidence="8">The sequence shown here is derived from an EMBL/GenBank/DDBJ whole genome shotgun (WGS) entry which is preliminary data.</text>
</comment>
<keyword evidence="2 7" id="KW-0813">Transport</keyword>
<accession>A0A7C9LQR3</accession>
<evidence type="ECO:0000256" key="6">
    <source>
        <dbReference type="ARBA" id="ARBA00023310"/>
    </source>
</evidence>
<comment type="function">
    <text evidence="7">This protein is part of the stalk that links CF(0) to CF(1). It either transmits conformational changes from CF(0) to CF(1) or is implicated in proton conduction.</text>
</comment>